<gene>
    <name evidence="2" type="ORF">FHR32_007722</name>
</gene>
<feature type="chain" id="PRO_5031118125" evidence="1">
    <location>
        <begin position="22"/>
        <end position="187"/>
    </location>
</feature>
<name>A0A7W7S453_9ACTN</name>
<dbReference type="PROSITE" id="PS51257">
    <property type="entry name" value="PROKAR_LIPOPROTEIN"/>
    <property type="match status" value="1"/>
</dbReference>
<evidence type="ECO:0000313" key="3">
    <source>
        <dbReference type="Proteomes" id="UP000534286"/>
    </source>
</evidence>
<evidence type="ECO:0000313" key="2">
    <source>
        <dbReference type="EMBL" id="MBB4943322.1"/>
    </source>
</evidence>
<accession>A0A7W7S453</accession>
<keyword evidence="3" id="KW-1185">Reference proteome</keyword>
<dbReference type="AlphaFoldDB" id="A0A7W7S453"/>
<feature type="signal peptide" evidence="1">
    <location>
        <begin position="1"/>
        <end position="21"/>
    </location>
</feature>
<evidence type="ECO:0000256" key="1">
    <source>
        <dbReference type="SAM" id="SignalP"/>
    </source>
</evidence>
<organism evidence="2 3">
    <name type="scientific">Streptosporangium album</name>
    <dbReference type="NCBI Taxonomy" id="47479"/>
    <lineage>
        <taxon>Bacteria</taxon>
        <taxon>Bacillati</taxon>
        <taxon>Actinomycetota</taxon>
        <taxon>Actinomycetes</taxon>
        <taxon>Streptosporangiales</taxon>
        <taxon>Streptosporangiaceae</taxon>
        <taxon>Streptosporangium</taxon>
    </lineage>
</organism>
<sequence length="187" mass="19567">MKRLMNAVTAIVLIAVTAACAPSEVEPTAADLLARPLEVPQVPPGGECPVTKIMTRPTSLAGDLLGDGPARPAIESTLPYIGDDPGTLFAGSGWGGEKVLWLTDPGLMGPLVIKGKQLDGDGPVKFDGTDGRPLLDEIVIAPDPSAKDWRDRPGYVRLKQPGCYAFQADTADATHVIVFRATGPVVS</sequence>
<dbReference type="EMBL" id="JACHJU010000005">
    <property type="protein sequence ID" value="MBB4943322.1"/>
    <property type="molecule type" value="Genomic_DNA"/>
</dbReference>
<keyword evidence="1" id="KW-0732">Signal</keyword>
<dbReference type="RefSeq" id="WP_184759179.1">
    <property type="nucleotide sequence ID" value="NZ_BAABEK010000056.1"/>
</dbReference>
<reference evidence="2 3" key="1">
    <citation type="submission" date="2020-08" db="EMBL/GenBank/DDBJ databases">
        <title>Sequencing the genomes of 1000 actinobacteria strains.</title>
        <authorList>
            <person name="Klenk H.-P."/>
        </authorList>
    </citation>
    <scope>NUCLEOTIDE SEQUENCE [LARGE SCALE GENOMIC DNA]</scope>
    <source>
        <strain evidence="2 3">DSM 43023</strain>
    </source>
</reference>
<proteinExistence type="predicted"/>
<dbReference type="Proteomes" id="UP000534286">
    <property type="component" value="Unassembled WGS sequence"/>
</dbReference>
<protein>
    <submittedName>
        <fullName evidence="2">Uncharacterized protein</fullName>
    </submittedName>
</protein>
<comment type="caution">
    <text evidence="2">The sequence shown here is derived from an EMBL/GenBank/DDBJ whole genome shotgun (WGS) entry which is preliminary data.</text>
</comment>